<dbReference type="GO" id="GO:0005506">
    <property type="term" value="F:iron ion binding"/>
    <property type="evidence" value="ECO:0007669"/>
    <property type="project" value="InterPro"/>
</dbReference>
<evidence type="ECO:0000313" key="14">
    <source>
        <dbReference type="Proteomes" id="UP001180020"/>
    </source>
</evidence>
<comment type="subcellular location">
    <subcellularLocation>
        <location evidence="2">Membrane</location>
    </subcellularLocation>
</comment>
<dbReference type="EMBL" id="JAUJYO010000020">
    <property type="protein sequence ID" value="KAK1285625.1"/>
    <property type="molecule type" value="Genomic_DNA"/>
</dbReference>
<evidence type="ECO:0000256" key="3">
    <source>
        <dbReference type="ARBA" id="ARBA00010617"/>
    </source>
</evidence>
<dbReference type="AlphaFoldDB" id="A0AAV9C8Z8"/>
<evidence type="ECO:0000256" key="2">
    <source>
        <dbReference type="ARBA" id="ARBA00004370"/>
    </source>
</evidence>
<dbReference type="GO" id="GO:0016020">
    <property type="term" value="C:membrane"/>
    <property type="evidence" value="ECO:0007669"/>
    <property type="project" value="UniProtKB-SubCell"/>
</dbReference>
<gene>
    <name evidence="13" type="primary">CYP71B34</name>
    <name evidence="13" type="ORF">QJS10_CPB20g01928</name>
</gene>
<keyword evidence="6 11" id="KW-0560">Oxidoreductase</keyword>
<dbReference type="InterPro" id="IPR001128">
    <property type="entry name" value="Cyt_P450"/>
</dbReference>
<keyword evidence="9" id="KW-0472">Membrane</keyword>
<sequence>MTIILTVALLLVATALLWLLIIPKSGAKNQSLPPTPPGLPIIGHLHKLGRLPHRALRDIARKHGPVVLLHLGLSPTVIVSSPEAASQVLRTHDAAFAGRPPSLAWEFIFYGIRDNSFGPHWRNIKKLCTMKLLSAHKIDSLSWLRKEELTLLVRSIKDSAGRREPVDVGSALALLSTDMICRMIFGRKFEEGSVLKVAVREVTATVGAINFGDFFPFLWWLDVQGLRHRMKEVSRTLDEFFERVIEERHLRSTTQQQEDFLDVLLMTLAEGKADIPLDLVSMKAILLDMLIGGIDTGAVIIEWILSELMKKPQLMRKLQEEIERVVGLDRMVEESDFAKLKYLDMVVKEGFRIHPAAPLMVPHLAEEDCVVMGYDIPKNTRVIVNAWAIGRDPGSWTDPEEFIPERFTDLNVDIDGTDFRVIPFGSGRRRCPGVHLGTAVVRLVMAQLVHCFDWELPNGMSPEDLDMEEEFGLTVPRRNNLVAVPTYRLHGDAA</sequence>
<organism evidence="13 14">
    <name type="scientific">Acorus calamus</name>
    <name type="common">Sweet flag</name>
    <dbReference type="NCBI Taxonomy" id="4465"/>
    <lineage>
        <taxon>Eukaryota</taxon>
        <taxon>Viridiplantae</taxon>
        <taxon>Streptophyta</taxon>
        <taxon>Embryophyta</taxon>
        <taxon>Tracheophyta</taxon>
        <taxon>Spermatophyta</taxon>
        <taxon>Magnoliopsida</taxon>
        <taxon>Liliopsida</taxon>
        <taxon>Acoraceae</taxon>
        <taxon>Acorus</taxon>
    </lineage>
</organism>
<keyword evidence="7 10" id="KW-0408">Iron</keyword>
<evidence type="ECO:0000256" key="11">
    <source>
        <dbReference type="RuleBase" id="RU000461"/>
    </source>
</evidence>
<keyword evidence="4 10" id="KW-0349">Heme</keyword>
<dbReference type="InterPro" id="IPR017972">
    <property type="entry name" value="Cyt_P450_CS"/>
</dbReference>
<dbReference type="GO" id="GO:0020037">
    <property type="term" value="F:heme binding"/>
    <property type="evidence" value="ECO:0007669"/>
    <property type="project" value="InterPro"/>
</dbReference>
<evidence type="ECO:0000256" key="7">
    <source>
        <dbReference type="ARBA" id="ARBA00023004"/>
    </source>
</evidence>
<dbReference type="PANTHER" id="PTHR47943">
    <property type="entry name" value="CYTOCHROME P450 93A3-LIKE"/>
    <property type="match status" value="1"/>
</dbReference>
<dbReference type="InterPro" id="IPR036396">
    <property type="entry name" value="Cyt_P450_sf"/>
</dbReference>
<dbReference type="PANTHER" id="PTHR47943:SF2">
    <property type="entry name" value="CYTOCHROME P450"/>
    <property type="match status" value="1"/>
</dbReference>
<reference evidence="13" key="1">
    <citation type="journal article" date="2023" name="Nat. Commun.">
        <title>Diploid and tetraploid genomes of Acorus and the evolution of monocots.</title>
        <authorList>
            <person name="Ma L."/>
            <person name="Liu K.W."/>
            <person name="Li Z."/>
            <person name="Hsiao Y.Y."/>
            <person name="Qi Y."/>
            <person name="Fu T."/>
            <person name="Tang G.D."/>
            <person name="Zhang D."/>
            <person name="Sun W.H."/>
            <person name="Liu D.K."/>
            <person name="Li Y."/>
            <person name="Chen G.Z."/>
            <person name="Liu X.D."/>
            <person name="Liao X.Y."/>
            <person name="Jiang Y.T."/>
            <person name="Yu X."/>
            <person name="Hao Y."/>
            <person name="Huang J."/>
            <person name="Zhao X.W."/>
            <person name="Ke S."/>
            <person name="Chen Y.Y."/>
            <person name="Wu W.L."/>
            <person name="Hsu J.L."/>
            <person name="Lin Y.F."/>
            <person name="Huang M.D."/>
            <person name="Li C.Y."/>
            <person name="Huang L."/>
            <person name="Wang Z.W."/>
            <person name="Zhao X."/>
            <person name="Zhong W.Y."/>
            <person name="Peng D.H."/>
            <person name="Ahmad S."/>
            <person name="Lan S."/>
            <person name="Zhang J.S."/>
            <person name="Tsai W.C."/>
            <person name="Van de Peer Y."/>
            <person name="Liu Z.J."/>
        </authorList>
    </citation>
    <scope>NUCLEOTIDE SEQUENCE</scope>
    <source>
        <strain evidence="13">CP</strain>
    </source>
</reference>
<dbReference type="Proteomes" id="UP001180020">
    <property type="component" value="Unassembled WGS sequence"/>
</dbReference>
<evidence type="ECO:0000313" key="13">
    <source>
        <dbReference type="EMBL" id="KAK1285625.1"/>
    </source>
</evidence>
<evidence type="ECO:0000256" key="6">
    <source>
        <dbReference type="ARBA" id="ARBA00023002"/>
    </source>
</evidence>
<comment type="similarity">
    <text evidence="3 11">Belongs to the cytochrome P450 family.</text>
</comment>
<evidence type="ECO:0000256" key="10">
    <source>
        <dbReference type="PIRSR" id="PIRSR602401-1"/>
    </source>
</evidence>
<feature type="binding site" description="axial binding residue" evidence="10">
    <location>
        <position position="431"/>
    </location>
    <ligand>
        <name>heme</name>
        <dbReference type="ChEBI" id="CHEBI:30413"/>
    </ligand>
    <ligandPart>
        <name>Fe</name>
        <dbReference type="ChEBI" id="CHEBI:18248"/>
    </ligandPart>
</feature>
<dbReference type="CDD" id="cd11072">
    <property type="entry name" value="CYP71-like"/>
    <property type="match status" value="1"/>
</dbReference>
<dbReference type="Gene3D" id="1.10.630.10">
    <property type="entry name" value="Cytochrome P450"/>
    <property type="match status" value="1"/>
</dbReference>
<dbReference type="PRINTS" id="PR00463">
    <property type="entry name" value="EP450I"/>
</dbReference>
<reference evidence="13" key="2">
    <citation type="submission" date="2023-06" db="EMBL/GenBank/DDBJ databases">
        <authorList>
            <person name="Ma L."/>
            <person name="Liu K.-W."/>
            <person name="Li Z."/>
            <person name="Hsiao Y.-Y."/>
            <person name="Qi Y."/>
            <person name="Fu T."/>
            <person name="Tang G."/>
            <person name="Zhang D."/>
            <person name="Sun W.-H."/>
            <person name="Liu D.-K."/>
            <person name="Li Y."/>
            <person name="Chen G.-Z."/>
            <person name="Liu X.-D."/>
            <person name="Liao X.-Y."/>
            <person name="Jiang Y.-T."/>
            <person name="Yu X."/>
            <person name="Hao Y."/>
            <person name="Huang J."/>
            <person name="Zhao X.-W."/>
            <person name="Ke S."/>
            <person name="Chen Y.-Y."/>
            <person name="Wu W.-L."/>
            <person name="Hsu J.-L."/>
            <person name="Lin Y.-F."/>
            <person name="Huang M.-D."/>
            <person name="Li C.-Y."/>
            <person name="Huang L."/>
            <person name="Wang Z.-W."/>
            <person name="Zhao X."/>
            <person name="Zhong W.-Y."/>
            <person name="Peng D.-H."/>
            <person name="Ahmad S."/>
            <person name="Lan S."/>
            <person name="Zhang J.-S."/>
            <person name="Tsai W.-C."/>
            <person name="Van De Peer Y."/>
            <person name="Liu Z.-J."/>
        </authorList>
    </citation>
    <scope>NUCLEOTIDE SEQUENCE</scope>
    <source>
        <strain evidence="13">CP</strain>
        <tissue evidence="13">Leaves</tissue>
    </source>
</reference>
<dbReference type="SUPFAM" id="SSF48264">
    <property type="entry name" value="Cytochrome P450"/>
    <property type="match status" value="1"/>
</dbReference>
<evidence type="ECO:0000256" key="5">
    <source>
        <dbReference type="ARBA" id="ARBA00022723"/>
    </source>
</evidence>
<dbReference type="GO" id="GO:0016705">
    <property type="term" value="F:oxidoreductase activity, acting on paired donors, with incorporation or reduction of molecular oxygen"/>
    <property type="evidence" value="ECO:0007669"/>
    <property type="project" value="InterPro"/>
</dbReference>
<evidence type="ECO:0000256" key="4">
    <source>
        <dbReference type="ARBA" id="ARBA00022617"/>
    </source>
</evidence>
<name>A0AAV9C8Z8_ACOCL</name>
<dbReference type="GO" id="GO:0004497">
    <property type="term" value="F:monooxygenase activity"/>
    <property type="evidence" value="ECO:0007669"/>
    <property type="project" value="UniProtKB-KW"/>
</dbReference>
<keyword evidence="14" id="KW-1185">Reference proteome</keyword>
<proteinExistence type="inferred from homology"/>
<dbReference type="Pfam" id="PF00067">
    <property type="entry name" value="p450"/>
    <property type="match status" value="1"/>
</dbReference>
<feature type="chain" id="PRO_5043978804" evidence="12">
    <location>
        <begin position="28"/>
        <end position="494"/>
    </location>
</feature>
<accession>A0AAV9C8Z8</accession>
<evidence type="ECO:0000256" key="1">
    <source>
        <dbReference type="ARBA" id="ARBA00001971"/>
    </source>
</evidence>
<keyword evidence="5 10" id="KW-0479">Metal-binding</keyword>
<dbReference type="InterPro" id="IPR002401">
    <property type="entry name" value="Cyt_P450_E_grp-I"/>
</dbReference>
<keyword evidence="12" id="KW-0732">Signal</keyword>
<evidence type="ECO:0000256" key="9">
    <source>
        <dbReference type="ARBA" id="ARBA00023136"/>
    </source>
</evidence>
<comment type="cofactor">
    <cofactor evidence="1 10">
        <name>heme</name>
        <dbReference type="ChEBI" id="CHEBI:30413"/>
    </cofactor>
</comment>
<evidence type="ECO:0000256" key="8">
    <source>
        <dbReference type="ARBA" id="ARBA00023033"/>
    </source>
</evidence>
<comment type="caution">
    <text evidence="13">The sequence shown here is derived from an EMBL/GenBank/DDBJ whole genome shotgun (WGS) entry which is preliminary data.</text>
</comment>
<dbReference type="FunFam" id="1.10.630.10:FF:000011">
    <property type="entry name" value="Cytochrome P450 83B1"/>
    <property type="match status" value="1"/>
</dbReference>
<feature type="signal peptide" evidence="12">
    <location>
        <begin position="1"/>
        <end position="27"/>
    </location>
</feature>
<dbReference type="PROSITE" id="PS00086">
    <property type="entry name" value="CYTOCHROME_P450"/>
    <property type="match status" value="1"/>
</dbReference>
<keyword evidence="8 11" id="KW-0503">Monooxygenase</keyword>
<dbReference type="PRINTS" id="PR00385">
    <property type="entry name" value="P450"/>
</dbReference>
<evidence type="ECO:0000256" key="12">
    <source>
        <dbReference type="SAM" id="SignalP"/>
    </source>
</evidence>
<protein>
    <submittedName>
        <fullName evidence="13">Cytochrome P450 71B34</fullName>
    </submittedName>
</protein>